<name>A0ABP0VM43_9BRYO</name>
<dbReference type="PANTHER" id="PTHR21521">
    <property type="entry name" value="AMUN, ISOFORM A"/>
    <property type="match status" value="1"/>
</dbReference>
<evidence type="ECO:0000313" key="2">
    <source>
        <dbReference type="EMBL" id="CAK9255287.1"/>
    </source>
</evidence>
<evidence type="ECO:0000256" key="1">
    <source>
        <dbReference type="SAM" id="MobiDB-lite"/>
    </source>
</evidence>
<feature type="region of interest" description="Disordered" evidence="1">
    <location>
        <begin position="192"/>
        <end position="231"/>
    </location>
</feature>
<proteinExistence type="predicted"/>
<feature type="compositionally biased region" description="Polar residues" evidence="1">
    <location>
        <begin position="203"/>
        <end position="223"/>
    </location>
</feature>
<dbReference type="Proteomes" id="UP001497444">
    <property type="component" value="Chromosome 1"/>
</dbReference>
<evidence type="ECO:0000313" key="3">
    <source>
        <dbReference type="Proteomes" id="UP001497444"/>
    </source>
</evidence>
<sequence length="231" mass="25389">MVEFASTDTRAWIAALEAYGQHLEALGNPKLTALDTFYRVELPELLEKRQADAYITQEELTKIMQWKLSRGKWRSRLLNFVANLSDDDVRTASRKAFAALPNLKEAIAHLSTLKGVGPATASAVLAAHTPSIVPFMSDEAMVAALGGVKDYSMKVYLLFAEKLQVKSKELQQSGDAELEQFTASDVERALWSSAAETMPQKAPKSSNASRSKPNNSTAISRSAGQKRKKRS</sequence>
<gene>
    <name evidence="2" type="ORF">CSSPJE1EN1_LOCUS765</name>
</gene>
<keyword evidence="3" id="KW-1185">Reference proteome</keyword>
<accession>A0ABP0VM43</accession>
<reference evidence="2 3" key="1">
    <citation type="submission" date="2024-02" db="EMBL/GenBank/DDBJ databases">
        <authorList>
            <consortium name="ELIXIR-Norway"/>
            <consortium name="Elixir Norway"/>
        </authorList>
    </citation>
    <scope>NUCLEOTIDE SEQUENCE [LARGE SCALE GENOMIC DNA]</scope>
</reference>
<organism evidence="2 3">
    <name type="scientific">Sphagnum jensenii</name>
    <dbReference type="NCBI Taxonomy" id="128206"/>
    <lineage>
        <taxon>Eukaryota</taxon>
        <taxon>Viridiplantae</taxon>
        <taxon>Streptophyta</taxon>
        <taxon>Embryophyta</taxon>
        <taxon>Bryophyta</taxon>
        <taxon>Sphagnophytina</taxon>
        <taxon>Sphagnopsida</taxon>
        <taxon>Sphagnales</taxon>
        <taxon>Sphagnaceae</taxon>
        <taxon>Sphagnum</taxon>
    </lineage>
</organism>
<protein>
    <submittedName>
        <fullName evidence="2">Uncharacterized protein</fullName>
    </submittedName>
</protein>
<dbReference type="PANTHER" id="PTHR21521:SF0">
    <property type="entry name" value="AMUN, ISOFORM A"/>
    <property type="match status" value="1"/>
</dbReference>
<dbReference type="EMBL" id="OZ020096">
    <property type="protein sequence ID" value="CAK9255287.1"/>
    <property type="molecule type" value="Genomic_DNA"/>
</dbReference>